<feature type="transmembrane region" description="Helical" evidence="1">
    <location>
        <begin position="74"/>
        <end position="94"/>
    </location>
</feature>
<dbReference type="eggNOG" id="ENOG503437Q">
    <property type="taxonomic scope" value="Bacteria"/>
</dbReference>
<dbReference type="RefSeq" id="WP_012110979.1">
    <property type="nucleotide sequence ID" value="NC_009719.1"/>
</dbReference>
<name>A7HUU2_PARL1</name>
<organism evidence="2 3">
    <name type="scientific">Parvibaculum lavamentivorans (strain DS-1 / DSM 13023 / NCIMB 13966)</name>
    <dbReference type="NCBI Taxonomy" id="402881"/>
    <lineage>
        <taxon>Bacteria</taxon>
        <taxon>Pseudomonadati</taxon>
        <taxon>Pseudomonadota</taxon>
        <taxon>Alphaproteobacteria</taxon>
        <taxon>Hyphomicrobiales</taxon>
        <taxon>Parvibaculaceae</taxon>
        <taxon>Parvibaculum</taxon>
    </lineage>
</organism>
<keyword evidence="3" id="KW-1185">Reference proteome</keyword>
<feature type="transmembrane region" description="Helical" evidence="1">
    <location>
        <begin position="46"/>
        <end position="67"/>
    </location>
</feature>
<dbReference type="HOGENOM" id="CLU_160577_0_0_5"/>
<gene>
    <name evidence="2" type="ordered locus">Plav_2061</name>
</gene>
<evidence type="ECO:0008006" key="4">
    <source>
        <dbReference type="Google" id="ProtNLM"/>
    </source>
</evidence>
<dbReference type="Proteomes" id="UP000006377">
    <property type="component" value="Chromosome"/>
</dbReference>
<evidence type="ECO:0000313" key="2">
    <source>
        <dbReference type="EMBL" id="ABS63675.1"/>
    </source>
</evidence>
<reference evidence="2 3" key="1">
    <citation type="journal article" date="2011" name="Stand. Genomic Sci.">
        <title>Complete genome sequence of Parvibaculum lavamentivorans type strain (DS-1(T)).</title>
        <authorList>
            <person name="Schleheck D."/>
            <person name="Weiss M."/>
            <person name="Pitluck S."/>
            <person name="Bruce D."/>
            <person name="Land M.L."/>
            <person name="Han S."/>
            <person name="Saunders E."/>
            <person name="Tapia R."/>
            <person name="Detter C."/>
            <person name="Brettin T."/>
            <person name="Han J."/>
            <person name="Woyke T."/>
            <person name="Goodwin L."/>
            <person name="Pennacchio L."/>
            <person name="Nolan M."/>
            <person name="Cook A.M."/>
            <person name="Kjelleberg S."/>
            <person name="Thomas T."/>
        </authorList>
    </citation>
    <scope>NUCLEOTIDE SEQUENCE [LARGE SCALE GENOMIC DNA]</scope>
    <source>
        <strain evidence="3">DS-1 / DSM 13023 / NCIMB 13966</strain>
    </source>
</reference>
<keyword evidence="1" id="KW-0812">Transmembrane</keyword>
<dbReference type="InterPro" id="IPR025597">
    <property type="entry name" value="DUF4345"/>
</dbReference>
<feature type="transmembrane region" description="Helical" evidence="1">
    <location>
        <begin position="100"/>
        <end position="119"/>
    </location>
</feature>
<evidence type="ECO:0000256" key="1">
    <source>
        <dbReference type="SAM" id="Phobius"/>
    </source>
</evidence>
<keyword evidence="1" id="KW-1133">Transmembrane helix</keyword>
<protein>
    <recommendedName>
        <fullName evidence="4">DUF4345 domain-containing protein</fullName>
    </recommendedName>
</protein>
<dbReference type="STRING" id="402881.Plav_2061"/>
<proteinExistence type="predicted"/>
<keyword evidence="1" id="KW-0472">Membrane</keyword>
<sequence>MIWIARIAAVLVGLFSLAMGAMMILSPAETAEGLGLGALSPIGLNALRADIGAFFLASALASGLALFGGRPHWLLGAAALYGLAFLGRLVGIAVDGAPEGIATPLVVEFTMVVLAVFAARTLSRS</sequence>
<dbReference type="AlphaFoldDB" id="A7HUU2"/>
<dbReference type="Pfam" id="PF14248">
    <property type="entry name" value="DUF4345"/>
    <property type="match status" value="1"/>
</dbReference>
<dbReference type="EMBL" id="CP000774">
    <property type="protein sequence ID" value="ABS63675.1"/>
    <property type="molecule type" value="Genomic_DNA"/>
</dbReference>
<accession>A7HUU2</accession>
<dbReference type="KEGG" id="pla:Plav_2061"/>
<evidence type="ECO:0000313" key="3">
    <source>
        <dbReference type="Proteomes" id="UP000006377"/>
    </source>
</evidence>